<dbReference type="InterPro" id="IPR050678">
    <property type="entry name" value="DNA_Partitioning_ATPase"/>
</dbReference>
<dbReference type="InterPro" id="IPR027417">
    <property type="entry name" value="P-loop_NTPase"/>
</dbReference>
<reference evidence="2 3" key="1">
    <citation type="submission" date="2018-11" db="EMBL/GenBank/DDBJ databases">
        <title>Genomes From Bacteria Associated with the Canine Oral Cavity: a Test Case for Automated Genome-Based Taxonomic Assignment.</title>
        <authorList>
            <person name="Coil D.A."/>
            <person name="Jospin G."/>
            <person name="Darling A.E."/>
            <person name="Wallis C."/>
            <person name="Davis I.J."/>
            <person name="Harris S."/>
            <person name="Eisen J.A."/>
            <person name="Holcombe L.J."/>
            <person name="O'Flynn C."/>
        </authorList>
    </citation>
    <scope>NUCLEOTIDE SEQUENCE [LARGE SCALE GENOMIC DNA]</scope>
    <source>
        <strain evidence="2 3">COT-280</strain>
    </source>
</reference>
<dbReference type="STRING" id="1121352.GCA_000620925_01878"/>
<organism evidence="2 3">
    <name type="scientific">Conchiformibius steedae</name>
    <dbReference type="NCBI Taxonomy" id="153493"/>
    <lineage>
        <taxon>Bacteria</taxon>
        <taxon>Pseudomonadati</taxon>
        <taxon>Pseudomonadota</taxon>
        <taxon>Betaproteobacteria</taxon>
        <taxon>Neisseriales</taxon>
        <taxon>Neisseriaceae</taxon>
        <taxon>Conchiformibius</taxon>
    </lineage>
</organism>
<comment type="caution">
    <text evidence="2">The sequence shown here is derived from an EMBL/GenBank/DDBJ whole genome shotgun (WGS) entry which is preliminary data.</text>
</comment>
<dbReference type="Gene3D" id="3.40.50.300">
    <property type="entry name" value="P-loop containing nucleotide triphosphate hydrolases"/>
    <property type="match status" value="1"/>
</dbReference>
<evidence type="ECO:0000313" key="3">
    <source>
        <dbReference type="Proteomes" id="UP000269923"/>
    </source>
</evidence>
<dbReference type="CDD" id="cd02042">
    <property type="entry name" value="ParAB_family"/>
    <property type="match status" value="1"/>
</dbReference>
<dbReference type="EMBL" id="RQYC01000020">
    <property type="protein sequence ID" value="RRD89254.1"/>
    <property type="molecule type" value="Genomic_DNA"/>
</dbReference>
<dbReference type="AlphaFoldDB" id="A0A3P2A1F6"/>
<proteinExistence type="predicted"/>
<dbReference type="OrthoDB" id="9815116at2"/>
<accession>A0A3P2A1F6</accession>
<name>A0A3P2A1F6_9NEIS</name>
<dbReference type="PIRSF" id="PIRSF009320">
    <property type="entry name" value="Nuc_binding_HP_1000"/>
    <property type="match status" value="1"/>
</dbReference>
<dbReference type="PANTHER" id="PTHR13696:SF96">
    <property type="entry name" value="COBQ_COBB_MIND_PARA NUCLEOTIDE BINDING DOMAIN-CONTAINING PROTEIN"/>
    <property type="match status" value="1"/>
</dbReference>
<protein>
    <submittedName>
        <fullName evidence="2">ParA family protein</fullName>
    </submittedName>
</protein>
<dbReference type="Proteomes" id="UP000269923">
    <property type="component" value="Unassembled WGS sequence"/>
</dbReference>
<dbReference type="SUPFAM" id="SSF52540">
    <property type="entry name" value="P-loop containing nucleoside triphosphate hydrolases"/>
    <property type="match status" value="1"/>
</dbReference>
<dbReference type="Pfam" id="PF13614">
    <property type="entry name" value="AAA_31"/>
    <property type="match status" value="1"/>
</dbReference>
<gene>
    <name evidence="2" type="ORF">EII21_09550</name>
</gene>
<sequence length="258" mass="28126">MKILAVANQKGGVGKSTLAVHLAYAAIEQGKRVLLLDMDKQGSLGLSFPPAHSTPNPPPTLSASMLYADVLPKLPVERLHGTLAIIRADNALLSIDRADNAVIYRPKQWLRQLPEAIGFDLCIIDTPPLLGVRLMASLAAADAVVTPVSMGLYELSGVADLMQTIHIIRTQGFNPTLQHIGILPMKTNNRSSEEQESLALLRERYGDAILETTLPERAPIRKAIAKRIPVWTKVSGEGHIRAAKEWRAACEQILEKLS</sequence>
<feature type="domain" description="AAA" evidence="1">
    <location>
        <begin position="1"/>
        <end position="178"/>
    </location>
</feature>
<dbReference type="PANTHER" id="PTHR13696">
    <property type="entry name" value="P-LOOP CONTAINING NUCLEOSIDE TRIPHOSPHATE HYDROLASE"/>
    <property type="match status" value="1"/>
</dbReference>
<evidence type="ECO:0000313" key="2">
    <source>
        <dbReference type="EMBL" id="RRD89254.1"/>
    </source>
</evidence>
<evidence type="ECO:0000259" key="1">
    <source>
        <dbReference type="Pfam" id="PF13614"/>
    </source>
</evidence>
<dbReference type="RefSeq" id="WP_124795948.1">
    <property type="nucleotide sequence ID" value="NZ_RQYC01000020.1"/>
</dbReference>
<keyword evidence="3" id="KW-1185">Reference proteome</keyword>
<dbReference type="InterPro" id="IPR025669">
    <property type="entry name" value="AAA_dom"/>
</dbReference>